<sequence>MLHRPLRRLQTSRDTTGRVYFAISKNKTKSSVELNLAIANTQARAGRHAHCRYNLDIDFNISQVLPTQVPPLGGCCSWRPTD</sequence>
<evidence type="ECO:0000313" key="1">
    <source>
        <dbReference type="EMBL" id="KAL2724620.1"/>
    </source>
</evidence>
<name>A0ABD2AVW0_VESMC</name>
<dbReference type="AlphaFoldDB" id="A0ABD2AVW0"/>
<evidence type="ECO:0000313" key="2">
    <source>
        <dbReference type="Proteomes" id="UP001607303"/>
    </source>
</evidence>
<comment type="caution">
    <text evidence="1">The sequence shown here is derived from an EMBL/GenBank/DDBJ whole genome shotgun (WGS) entry which is preliminary data.</text>
</comment>
<proteinExistence type="predicted"/>
<accession>A0ABD2AVW0</accession>
<gene>
    <name evidence="1" type="ORF">V1477_018481</name>
</gene>
<keyword evidence="2" id="KW-1185">Reference proteome</keyword>
<organism evidence="1 2">
    <name type="scientific">Vespula maculifrons</name>
    <name type="common">Eastern yellow jacket</name>
    <name type="synonym">Wasp</name>
    <dbReference type="NCBI Taxonomy" id="7453"/>
    <lineage>
        <taxon>Eukaryota</taxon>
        <taxon>Metazoa</taxon>
        <taxon>Ecdysozoa</taxon>
        <taxon>Arthropoda</taxon>
        <taxon>Hexapoda</taxon>
        <taxon>Insecta</taxon>
        <taxon>Pterygota</taxon>
        <taxon>Neoptera</taxon>
        <taxon>Endopterygota</taxon>
        <taxon>Hymenoptera</taxon>
        <taxon>Apocrita</taxon>
        <taxon>Aculeata</taxon>
        <taxon>Vespoidea</taxon>
        <taxon>Vespidae</taxon>
        <taxon>Vespinae</taxon>
        <taxon>Vespula</taxon>
    </lineage>
</organism>
<reference evidence="1 2" key="1">
    <citation type="journal article" date="2024" name="Ann. Entomol. Soc. Am.">
        <title>Genomic analyses of the southern and eastern yellowjacket wasps (Hymenoptera: Vespidae) reveal evolutionary signatures of social life.</title>
        <authorList>
            <person name="Catto M.A."/>
            <person name="Caine P.B."/>
            <person name="Orr S.E."/>
            <person name="Hunt B.G."/>
            <person name="Goodisman M.A.D."/>
        </authorList>
    </citation>
    <scope>NUCLEOTIDE SEQUENCE [LARGE SCALE GENOMIC DNA]</scope>
    <source>
        <strain evidence="1">232</strain>
        <tissue evidence="1">Head and thorax</tissue>
    </source>
</reference>
<dbReference type="EMBL" id="JAYRBN010000112">
    <property type="protein sequence ID" value="KAL2724620.1"/>
    <property type="molecule type" value="Genomic_DNA"/>
</dbReference>
<protein>
    <submittedName>
        <fullName evidence="1">Uncharacterized protein</fullName>
    </submittedName>
</protein>
<dbReference type="Proteomes" id="UP001607303">
    <property type="component" value="Unassembled WGS sequence"/>
</dbReference>